<dbReference type="Proteomes" id="UP000248857">
    <property type="component" value="Unassembled WGS sequence"/>
</dbReference>
<keyword evidence="3 6" id="KW-0808">Transferase</keyword>
<evidence type="ECO:0000313" key="7">
    <source>
        <dbReference type="Proteomes" id="UP000248857"/>
    </source>
</evidence>
<gene>
    <name evidence="6" type="primary">dnrC_1</name>
    <name evidence="6" type="ORF">C1752_03860</name>
</gene>
<evidence type="ECO:0000256" key="1">
    <source>
        <dbReference type="ARBA" id="ARBA00005189"/>
    </source>
</evidence>
<keyword evidence="2 6" id="KW-0489">Methyltransferase</keyword>
<dbReference type="EMBL" id="PQWO01000011">
    <property type="protein sequence ID" value="PZD72273.1"/>
    <property type="molecule type" value="Genomic_DNA"/>
</dbReference>
<evidence type="ECO:0000256" key="4">
    <source>
        <dbReference type="ARBA" id="ARBA00025707"/>
    </source>
</evidence>
<sequence length="274" mass="30195">MSMTKFSLNRYKQQIRNDFNSRSNYESEFHRKAAARLVELAKLQAGQRVLDVATGTGLAAIAAARVVGLTGHVLGTDFSAGMLQQARAQAEALGLKNIVFENVDADNQELQERQYDIVLCSSAIVYFTDIPAVLEQWHSALRSEGRVVFSCLAETSPSASVVFRSVVKKYGITIPNPNALLGTPEKCRQILEAAGFEGTEMVPEQFGSYLQDASAVWAGNARSAFGLQDAQWSEEQLNQCRLEYLAEIKKVSTEDGYWNDVTLFFVTAHKARGA</sequence>
<dbReference type="SUPFAM" id="SSF53335">
    <property type="entry name" value="S-adenosyl-L-methionine-dependent methyltransferases"/>
    <property type="match status" value="1"/>
</dbReference>
<dbReference type="PANTHER" id="PTHR44307:SF2">
    <property type="entry name" value="PHOSPHOETHANOLAMINE METHYLTRANSFERASE ISOFORM X1"/>
    <property type="match status" value="1"/>
</dbReference>
<comment type="pathway">
    <text evidence="4">Phospholipid metabolism.</text>
</comment>
<protein>
    <submittedName>
        <fullName evidence="6">Aklanonic acid methyltransferase DnrC</fullName>
        <ecNumber evidence="6">2.1.1.288</ecNumber>
    </submittedName>
</protein>
<dbReference type="GO" id="GO:0032259">
    <property type="term" value="P:methylation"/>
    <property type="evidence" value="ECO:0007669"/>
    <property type="project" value="UniProtKB-KW"/>
</dbReference>
<dbReference type="GO" id="GO:0008168">
    <property type="term" value="F:methyltransferase activity"/>
    <property type="evidence" value="ECO:0007669"/>
    <property type="project" value="UniProtKB-KW"/>
</dbReference>
<reference evidence="6 7" key="1">
    <citation type="journal article" date="2018" name="Sci. Rep.">
        <title>A novel species of the marine cyanobacterium Acaryochloris with a unique pigment content and lifestyle.</title>
        <authorList>
            <person name="Partensky F."/>
            <person name="Six C."/>
            <person name="Ratin M."/>
            <person name="Garczarek L."/>
            <person name="Vaulot D."/>
            <person name="Probert I."/>
            <person name="Calteau A."/>
            <person name="Gourvil P."/>
            <person name="Marie D."/>
            <person name="Grebert T."/>
            <person name="Bouchier C."/>
            <person name="Le Panse S."/>
            <person name="Gachenot M."/>
            <person name="Rodriguez F."/>
            <person name="Garrido J.L."/>
        </authorList>
    </citation>
    <scope>NUCLEOTIDE SEQUENCE [LARGE SCALE GENOMIC DNA]</scope>
    <source>
        <strain evidence="6 7">RCC1774</strain>
    </source>
</reference>
<dbReference type="AlphaFoldDB" id="A0A2W1JEU0"/>
<feature type="domain" description="Methyltransferase" evidence="5">
    <location>
        <begin position="45"/>
        <end position="151"/>
    </location>
</feature>
<accession>A0A2W1JEU0</accession>
<evidence type="ECO:0000256" key="3">
    <source>
        <dbReference type="ARBA" id="ARBA00022679"/>
    </source>
</evidence>
<dbReference type="CDD" id="cd02440">
    <property type="entry name" value="AdoMet_MTases"/>
    <property type="match status" value="1"/>
</dbReference>
<dbReference type="PROSITE" id="PS51608">
    <property type="entry name" value="SAM_MT_UBIE"/>
    <property type="match status" value="1"/>
</dbReference>
<evidence type="ECO:0000313" key="6">
    <source>
        <dbReference type="EMBL" id="PZD72273.1"/>
    </source>
</evidence>
<dbReference type="Gene3D" id="3.40.50.150">
    <property type="entry name" value="Vaccinia Virus protein VP39"/>
    <property type="match status" value="1"/>
</dbReference>
<dbReference type="EC" id="2.1.1.288" evidence="6"/>
<dbReference type="InterPro" id="IPR025714">
    <property type="entry name" value="Methyltranfer_dom"/>
</dbReference>
<proteinExistence type="predicted"/>
<evidence type="ECO:0000256" key="2">
    <source>
        <dbReference type="ARBA" id="ARBA00022603"/>
    </source>
</evidence>
<name>A0A2W1JEU0_9CYAN</name>
<dbReference type="InterPro" id="IPR029063">
    <property type="entry name" value="SAM-dependent_MTases_sf"/>
</dbReference>
<dbReference type="InterPro" id="IPR004033">
    <property type="entry name" value="UbiE/COQ5_MeTrFase"/>
</dbReference>
<comment type="pathway">
    <text evidence="1">Lipid metabolism.</text>
</comment>
<comment type="caution">
    <text evidence="6">The sequence shown here is derived from an EMBL/GenBank/DDBJ whole genome shotgun (WGS) entry which is preliminary data.</text>
</comment>
<dbReference type="Pfam" id="PF13847">
    <property type="entry name" value="Methyltransf_31"/>
    <property type="match status" value="1"/>
</dbReference>
<keyword evidence="7" id="KW-1185">Reference proteome</keyword>
<dbReference type="PANTHER" id="PTHR44307">
    <property type="entry name" value="PHOSPHOETHANOLAMINE METHYLTRANSFERASE"/>
    <property type="match status" value="1"/>
</dbReference>
<organism evidence="6 7">
    <name type="scientific">Acaryochloris thomasi RCC1774</name>
    <dbReference type="NCBI Taxonomy" id="1764569"/>
    <lineage>
        <taxon>Bacteria</taxon>
        <taxon>Bacillati</taxon>
        <taxon>Cyanobacteriota</taxon>
        <taxon>Cyanophyceae</taxon>
        <taxon>Acaryochloridales</taxon>
        <taxon>Acaryochloridaceae</taxon>
        <taxon>Acaryochloris</taxon>
        <taxon>Acaryochloris thomasi</taxon>
    </lineage>
</organism>
<evidence type="ECO:0000259" key="5">
    <source>
        <dbReference type="Pfam" id="PF13847"/>
    </source>
</evidence>